<reference evidence="1" key="1">
    <citation type="journal article" date="2014" name="Front. Microbiol.">
        <title>High frequency of phylogenetically diverse reductive dehalogenase-homologous genes in deep subseafloor sedimentary metagenomes.</title>
        <authorList>
            <person name="Kawai M."/>
            <person name="Futagami T."/>
            <person name="Toyoda A."/>
            <person name="Takaki Y."/>
            <person name="Nishi S."/>
            <person name="Hori S."/>
            <person name="Arai W."/>
            <person name="Tsubouchi T."/>
            <person name="Morono Y."/>
            <person name="Uchiyama I."/>
            <person name="Ito T."/>
            <person name="Fujiyama A."/>
            <person name="Inagaki F."/>
            <person name="Takami H."/>
        </authorList>
    </citation>
    <scope>NUCLEOTIDE SEQUENCE</scope>
    <source>
        <strain evidence="1">Expedition CK06-06</strain>
    </source>
</reference>
<dbReference type="EMBL" id="BARW01032830">
    <property type="protein sequence ID" value="GAJ03673.1"/>
    <property type="molecule type" value="Genomic_DNA"/>
</dbReference>
<protein>
    <submittedName>
        <fullName evidence="1">Uncharacterized protein</fullName>
    </submittedName>
</protein>
<proteinExistence type="predicted"/>
<feature type="non-terminal residue" evidence="1">
    <location>
        <position position="1"/>
    </location>
</feature>
<gene>
    <name evidence="1" type="ORF">S12H4_51870</name>
</gene>
<dbReference type="AlphaFoldDB" id="X1TEE0"/>
<comment type="caution">
    <text evidence="1">The sequence shown here is derived from an EMBL/GenBank/DDBJ whole genome shotgun (WGS) entry which is preliminary data.</text>
</comment>
<organism evidence="1">
    <name type="scientific">marine sediment metagenome</name>
    <dbReference type="NCBI Taxonomy" id="412755"/>
    <lineage>
        <taxon>unclassified sequences</taxon>
        <taxon>metagenomes</taxon>
        <taxon>ecological metagenomes</taxon>
    </lineage>
</organism>
<sequence>IEAKLPEGAPKVSTTLTDIAGKIPAIPDFPMEIPDLPAVPELPEAPAGLGGLGRRFVTGVEVEPVVARRPAAIARKPLGAEILS</sequence>
<evidence type="ECO:0000313" key="1">
    <source>
        <dbReference type="EMBL" id="GAJ03673.1"/>
    </source>
</evidence>
<name>X1TEE0_9ZZZZ</name>
<accession>X1TEE0</accession>